<dbReference type="EMBL" id="JAROBY010000002">
    <property type="protein sequence ID" value="MEB4792264.1"/>
    <property type="molecule type" value="Genomic_DNA"/>
</dbReference>
<protein>
    <submittedName>
        <fullName evidence="1">Uncharacterized protein</fullName>
    </submittedName>
</protein>
<organism evidence="1 2">
    <name type="scientific">Paenibacillus chondroitinus</name>
    <dbReference type="NCBI Taxonomy" id="59842"/>
    <lineage>
        <taxon>Bacteria</taxon>
        <taxon>Bacillati</taxon>
        <taxon>Bacillota</taxon>
        <taxon>Bacilli</taxon>
        <taxon>Bacillales</taxon>
        <taxon>Paenibacillaceae</taxon>
        <taxon>Paenibacillus</taxon>
    </lineage>
</organism>
<proteinExistence type="predicted"/>
<accession>A0ABU6D3F8</accession>
<keyword evidence="2" id="KW-1185">Reference proteome</keyword>
<evidence type="ECO:0000313" key="2">
    <source>
        <dbReference type="Proteomes" id="UP001355653"/>
    </source>
</evidence>
<reference evidence="1 2" key="1">
    <citation type="submission" date="2023-03" db="EMBL/GenBank/DDBJ databases">
        <title>Bacillus Genome Sequencing.</title>
        <authorList>
            <person name="Dunlap C."/>
        </authorList>
    </citation>
    <scope>NUCLEOTIDE SEQUENCE [LARGE SCALE GENOMIC DNA]</scope>
    <source>
        <strain evidence="1 2">NRS-1351</strain>
    </source>
</reference>
<name>A0ABU6D3F8_9BACL</name>
<evidence type="ECO:0000313" key="1">
    <source>
        <dbReference type="EMBL" id="MEB4792264.1"/>
    </source>
</evidence>
<dbReference type="Proteomes" id="UP001355653">
    <property type="component" value="Unassembled WGS sequence"/>
</dbReference>
<dbReference type="RefSeq" id="WP_164819517.1">
    <property type="nucleotide sequence ID" value="NZ_JAROBY010000002.1"/>
</dbReference>
<sequence length="48" mass="5345">MAWLLVARQSYRAIWSLGARRAFDVAWLLDARQSSSGAAKNRPHGVGF</sequence>
<gene>
    <name evidence="1" type="ORF">P5G65_00015</name>
</gene>
<comment type="caution">
    <text evidence="1">The sequence shown here is derived from an EMBL/GenBank/DDBJ whole genome shotgun (WGS) entry which is preliminary data.</text>
</comment>